<sequence>MCTKIITLNHEDRIAEEYYGFAYEYFSKCNSTTVEKLKHRPKQDGIMQDCTEKLRSGNGYVGGDSNNTPCLVQGLIRSGRTQEVKTKMLHELSSLVAKITELDEKRVTAGFLEGSTKNALENGMKAPETGEKTQWMEKYGIKLDKQ</sequence>
<proteinExistence type="predicted"/>
<gene>
    <name evidence="1" type="ORF">OVA965_LOCUS22048</name>
    <name evidence="2" type="ORF">TMI583_LOCUS22760</name>
</gene>
<dbReference type="EMBL" id="CAJOBA010033802">
    <property type="protein sequence ID" value="CAF3971768.1"/>
    <property type="molecule type" value="Genomic_DNA"/>
</dbReference>
<accession>A0A8S2N1Q3</accession>
<dbReference type="EMBL" id="CAJNOK010012280">
    <property type="protein sequence ID" value="CAF1160156.1"/>
    <property type="molecule type" value="Genomic_DNA"/>
</dbReference>
<evidence type="ECO:0000313" key="2">
    <source>
        <dbReference type="EMBL" id="CAF3971768.1"/>
    </source>
</evidence>
<dbReference type="InterPro" id="IPR014347">
    <property type="entry name" value="Tautomerase/MIF_sf"/>
</dbReference>
<dbReference type="AlphaFoldDB" id="A0A8S2N1Q3"/>
<name>A0A8S2N1Q3_9BILA</name>
<dbReference type="Proteomes" id="UP000677228">
    <property type="component" value="Unassembled WGS sequence"/>
</dbReference>
<organism evidence="2 3">
    <name type="scientific">Didymodactylos carnosus</name>
    <dbReference type="NCBI Taxonomy" id="1234261"/>
    <lineage>
        <taxon>Eukaryota</taxon>
        <taxon>Metazoa</taxon>
        <taxon>Spiralia</taxon>
        <taxon>Gnathifera</taxon>
        <taxon>Rotifera</taxon>
        <taxon>Eurotatoria</taxon>
        <taxon>Bdelloidea</taxon>
        <taxon>Philodinida</taxon>
        <taxon>Philodinidae</taxon>
        <taxon>Didymodactylos</taxon>
    </lineage>
</organism>
<dbReference type="Proteomes" id="UP000682733">
    <property type="component" value="Unassembled WGS sequence"/>
</dbReference>
<dbReference type="Gene3D" id="3.30.429.10">
    <property type="entry name" value="Macrophage Migration Inhibitory Factor"/>
    <property type="match status" value="1"/>
</dbReference>
<reference evidence="2" key="1">
    <citation type="submission" date="2021-02" db="EMBL/GenBank/DDBJ databases">
        <authorList>
            <person name="Nowell W R."/>
        </authorList>
    </citation>
    <scope>NUCLEOTIDE SEQUENCE</scope>
</reference>
<evidence type="ECO:0000313" key="1">
    <source>
        <dbReference type="EMBL" id="CAF1160156.1"/>
    </source>
</evidence>
<protein>
    <submittedName>
        <fullName evidence="2">Uncharacterized protein</fullName>
    </submittedName>
</protein>
<evidence type="ECO:0000313" key="3">
    <source>
        <dbReference type="Proteomes" id="UP000682733"/>
    </source>
</evidence>
<comment type="caution">
    <text evidence="2">The sequence shown here is derived from an EMBL/GenBank/DDBJ whole genome shotgun (WGS) entry which is preliminary data.</text>
</comment>
<dbReference type="SUPFAM" id="SSF55331">
    <property type="entry name" value="Tautomerase/MIF"/>
    <property type="match status" value="1"/>
</dbReference>